<keyword evidence="2" id="KW-1185">Reference proteome</keyword>
<evidence type="ECO:0000313" key="2">
    <source>
        <dbReference type="Proteomes" id="UP000000644"/>
    </source>
</evidence>
<evidence type="ECO:0000313" key="1">
    <source>
        <dbReference type="EMBL" id="ABM38612.1"/>
    </source>
</evidence>
<dbReference type="Pfam" id="PF06995">
    <property type="entry name" value="Phage_P2_GpU"/>
    <property type="match status" value="1"/>
</dbReference>
<name>A1VSI4_POLNA</name>
<organism evidence="1 2">
    <name type="scientific">Polaromonas naphthalenivorans (strain CJ2)</name>
    <dbReference type="NCBI Taxonomy" id="365044"/>
    <lineage>
        <taxon>Bacteria</taxon>
        <taxon>Pseudomonadati</taxon>
        <taxon>Pseudomonadota</taxon>
        <taxon>Betaproteobacteria</taxon>
        <taxon>Burkholderiales</taxon>
        <taxon>Comamonadaceae</taxon>
        <taxon>Polaromonas</taxon>
    </lineage>
</organism>
<dbReference type="OrthoDB" id="1550902at2"/>
<gene>
    <name evidence="1" type="ordered locus">Pnap_3314</name>
</gene>
<sequence length="149" mass="16115">MMMAFGQFVFGLPTLAYNELQRQTSWRHPSTSRVGARPARQYLGPGDDTITLQGLLAPEFCGSTISLDQIREMGAAGSAWPLVDGNGIVHGQFVIESLNETSSIFMDNGKARRIEFQIQLARVDDARTDAIGTGTGTTASGDDVVTFDE</sequence>
<dbReference type="AlphaFoldDB" id="A1VSI4"/>
<dbReference type="KEGG" id="pna:Pnap_3314"/>
<dbReference type="InterPro" id="IPR009734">
    <property type="entry name" value="Myoviridae_GpU"/>
</dbReference>
<dbReference type="RefSeq" id="WP_011802683.1">
    <property type="nucleotide sequence ID" value="NC_008781.1"/>
</dbReference>
<dbReference type="PIRSF" id="PIRSF029208">
    <property type="entry name" value="Phage_tail_GPU"/>
    <property type="match status" value="1"/>
</dbReference>
<dbReference type="HOGENOM" id="CLU_102468_0_0_4"/>
<dbReference type="STRING" id="365044.Pnap_3314"/>
<reference evidence="2" key="1">
    <citation type="journal article" date="2009" name="Environ. Microbiol.">
        <title>The genome of Polaromonas naphthalenivorans strain CJ2, isolated from coal tar-contaminated sediment, reveals physiological and metabolic versatility and evolution through extensive horizontal gene transfer.</title>
        <authorList>
            <person name="Yagi J.M."/>
            <person name="Sims D."/>
            <person name="Brettin T."/>
            <person name="Bruce D."/>
            <person name="Madsen E.L."/>
        </authorList>
    </citation>
    <scope>NUCLEOTIDE SEQUENCE [LARGE SCALE GENOMIC DNA]</scope>
    <source>
        <strain evidence="2">CJ2</strain>
    </source>
</reference>
<dbReference type="InterPro" id="IPR016912">
    <property type="entry name" value="Phage_P2_GpU"/>
</dbReference>
<dbReference type="EMBL" id="CP000529">
    <property type="protein sequence ID" value="ABM38612.1"/>
    <property type="molecule type" value="Genomic_DNA"/>
</dbReference>
<proteinExistence type="predicted"/>
<accession>A1VSI4</accession>
<dbReference type="Proteomes" id="UP000000644">
    <property type="component" value="Chromosome"/>
</dbReference>
<protein>
    <submittedName>
        <fullName evidence="1">Phage P2 GpU family protein</fullName>
    </submittedName>
</protein>
<dbReference type="eggNOG" id="COG3499">
    <property type="taxonomic scope" value="Bacteria"/>
</dbReference>